<organism evidence="1">
    <name type="scientific">Mycobacterium xenopi 4042</name>
    <dbReference type="NCBI Taxonomy" id="1299334"/>
    <lineage>
        <taxon>Bacteria</taxon>
        <taxon>Bacillati</taxon>
        <taxon>Actinomycetota</taxon>
        <taxon>Actinomycetes</taxon>
        <taxon>Mycobacteriales</taxon>
        <taxon>Mycobacteriaceae</taxon>
        <taxon>Mycobacterium</taxon>
    </lineage>
</organism>
<sequence>MSAPLASADATLQLAETVLGFAESAVGLAGRQGCPSRSGR</sequence>
<protein>
    <submittedName>
        <fullName evidence="1">Uncharacterized protein</fullName>
    </submittedName>
</protein>
<reference evidence="1" key="1">
    <citation type="submission" date="2014-01" db="EMBL/GenBank/DDBJ databases">
        <authorList>
            <person name="Brown-Elliot B."/>
            <person name="Wallace R."/>
            <person name="Lenaerts A."/>
            <person name="Ordway D."/>
            <person name="DeGroote M.A."/>
            <person name="Parker T."/>
            <person name="Sizemore C."/>
            <person name="Tallon L.J."/>
            <person name="Sadzewicz L.K."/>
            <person name="Sengamalay N."/>
            <person name="Fraser C.M."/>
            <person name="Hine E."/>
            <person name="Shefchek K.A."/>
            <person name="Das S.P."/>
            <person name="Tettelin H."/>
        </authorList>
    </citation>
    <scope>NUCLEOTIDE SEQUENCE [LARGE SCALE GENOMIC DNA]</scope>
    <source>
        <strain evidence="1">4042</strain>
    </source>
</reference>
<evidence type="ECO:0000313" key="1">
    <source>
        <dbReference type="EMBL" id="EUA33072.1"/>
    </source>
</evidence>
<dbReference type="EMBL" id="JAOB01000048">
    <property type="protein sequence ID" value="EUA33072.1"/>
    <property type="molecule type" value="Genomic_DNA"/>
</dbReference>
<accession>X8AME0</accession>
<dbReference type="PATRIC" id="fig|1299334.3.peg.5338"/>
<gene>
    <name evidence="1" type="ORF">I553_3853</name>
</gene>
<dbReference type="AlphaFoldDB" id="X8AME0"/>
<proteinExistence type="predicted"/>
<name>X8AME0_MYCXE</name>
<comment type="caution">
    <text evidence="1">The sequence shown here is derived from an EMBL/GenBank/DDBJ whole genome shotgun (WGS) entry which is preliminary data.</text>
</comment>